<evidence type="ECO:0000256" key="8">
    <source>
        <dbReference type="RuleBase" id="RU364126"/>
    </source>
</evidence>
<dbReference type="PANTHER" id="PTHR14456">
    <property type="entry name" value="INOSITOL POLYPHOSPHATE KINASE 1"/>
    <property type="match status" value="1"/>
</dbReference>
<evidence type="ECO:0000256" key="1">
    <source>
        <dbReference type="ARBA" id="ARBA00001774"/>
    </source>
</evidence>
<comment type="function">
    <text evidence="8">Phosphorylates Ins(1,3,4,5,6)P5 at position 2 to form Ins(1,2,3,4,5,6)P6 (InsP6 or phytate).</text>
</comment>
<comment type="caution">
    <text evidence="9">The sequence shown here is derived from an EMBL/GenBank/DDBJ whole genome shotgun (WGS) entry which is preliminary data.</text>
</comment>
<dbReference type="Proteomes" id="UP000703269">
    <property type="component" value="Unassembled WGS sequence"/>
</dbReference>
<dbReference type="Gene3D" id="3.30.200.110">
    <property type="entry name" value="Inositol-pentakisphosphate 2-kinase, N-lobe"/>
    <property type="match status" value="1"/>
</dbReference>
<keyword evidence="10" id="KW-1185">Reference proteome</keyword>
<dbReference type="GO" id="GO:0035299">
    <property type="term" value="F:inositol-1,3,4,5,6-pentakisphosphate 2-kinase activity"/>
    <property type="evidence" value="ECO:0007669"/>
    <property type="project" value="UniProtKB-EC"/>
</dbReference>
<gene>
    <name evidence="9" type="ORF">PsYK624_055810</name>
</gene>
<dbReference type="PANTHER" id="PTHR14456:SF2">
    <property type="entry name" value="INOSITOL-PENTAKISPHOSPHATE 2-KINASE"/>
    <property type="match status" value="1"/>
</dbReference>
<evidence type="ECO:0000256" key="5">
    <source>
        <dbReference type="ARBA" id="ARBA00022741"/>
    </source>
</evidence>
<keyword evidence="6 8" id="KW-0418">Kinase</keyword>
<evidence type="ECO:0000256" key="7">
    <source>
        <dbReference type="ARBA" id="ARBA00022840"/>
    </source>
</evidence>
<dbReference type="OrthoDB" id="272370at2759"/>
<keyword evidence="4 8" id="KW-0808">Transferase</keyword>
<dbReference type="GO" id="GO:0005634">
    <property type="term" value="C:nucleus"/>
    <property type="evidence" value="ECO:0007669"/>
    <property type="project" value="TreeGrafter"/>
</dbReference>
<evidence type="ECO:0000313" key="10">
    <source>
        <dbReference type="Proteomes" id="UP000703269"/>
    </source>
</evidence>
<proteinExistence type="predicted"/>
<dbReference type="EMBL" id="BPQB01000013">
    <property type="protein sequence ID" value="GJE89480.1"/>
    <property type="molecule type" value="Genomic_DNA"/>
</dbReference>
<dbReference type="GO" id="GO:0032958">
    <property type="term" value="P:inositol phosphate biosynthetic process"/>
    <property type="evidence" value="ECO:0007669"/>
    <property type="project" value="TreeGrafter"/>
</dbReference>
<protein>
    <recommendedName>
        <fullName evidence="3 8">Inositol-pentakisphosphate 2-kinase</fullName>
        <ecNumber evidence="2 8">2.7.1.158</ecNumber>
    </recommendedName>
</protein>
<evidence type="ECO:0000256" key="2">
    <source>
        <dbReference type="ARBA" id="ARBA00012023"/>
    </source>
</evidence>
<comment type="domain">
    <text evidence="8">The EXKPK motif is conserved in inositol-pentakisphosphate 2-kinases of both family 1 and 2.</text>
</comment>
<accession>A0A9P3G7W4</accession>
<evidence type="ECO:0000256" key="3">
    <source>
        <dbReference type="ARBA" id="ARBA00014846"/>
    </source>
</evidence>
<keyword evidence="5 8" id="KW-0547">Nucleotide-binding</keyword>
<dbReference type="EC" id="2.7.1.158" evidence="2 8"/>
<keyword evidence="7 8" id="KW-0067">ATP-binding</keyword>
<evidence type="ECO:0000256" key="4">
    <source>
        <dbReference type="ARBA" id="ARBA00022679"/>
    </source>
</evidence>
<evidence type="ECO:0000313" key="9">
    <source>
        <dbReference type="EMBL" id="GJE89480.1"/>
    </source>
</evidence>
<organism evidence="9 10">
    <name type="scientific">Phanerochaete sordida</name>
    <dbReference type="NCBI Taxonomy" id="48140"/>
    <lineage>
        <taxon>Eukaryota</taxon>
        <taxon>Fungi</taxon>
        <taxon>Dikarya</taxon>
        <taxon>Basidiomycota</taxon>
        <taxon>Agaricomycotina</taxon>
        <taxon>Agaricomycetes</taxon>
        <taxon>Polyporales</taxon>
        <taxon>Phanerochaetaceae</taxon>
        <taxon>Phanerochaete</taxon>
    </lineage>
</organism>
<dbReference type="InterPro" id="IPR043001">
    <property type="entry name" value="IP5_2-K_N_lobe"/>
</dbReference>
<dbReference type="InterPro" id="IPR009286">
    <property type="entry name" value="Ins_P5_2-kin"/>
</dbReference>
<dbReference type="GO" id="GO:0005524">
    <property type="term" value="F:ATP binding"/>
    <property type="evidence" value="ECO:0007669"/>
    <property type="project" value="UniProtKB-KW"/>
</dbReference>
<sequence length="435" mass="47713">MADPLDITVTSPRDWKYISEGGSSIVFSYVGPAHDSFGGTALRLRKALLSSPLDSPSLVIPPVDDPDDPAIAFQHGVVARVLPEEYLPRLEAVQVSRAWLEELAVLAETQRPTERRAKDTIDLQRTRAVLATDLVGGRVVAVEIKPKWGFLPSPTHLAPGTAPVKTTTCRFCMHAQVRGARDADADPAHAYCPLDLFSGEPDRVRTALCALWDTWVSSSGTTNNLRVFVHGHMVRPDATPTSIEALAAQLGLAGEFTLYTVRDAFVARVLPLLRETSVLRLLANLQRTLDPLDIEGLALLWSRAYASQEPGIALQTQSPDDGAPDASPLGAGLSDPTIDDWKEFLDVYFAKNAQMDHDHPDAADLKYYCVAYLLSATFKDCSLILRIPEDGAGSITLIDLDVKPISRLAKWQQLDKEIVEGYKNAWKPRQCIETK</sequence>
<reference evidence="9 10" key="1">
    <citation type="submission" date="2021-08" db="EMBL/GenBank/DDBJ databases">
        <title>Draft Genome Sequence of Phanerochaete sordida strain YK-624.</title>
        <authorList>
            <person name="Mori T."/>
            <person name="Dohra H."/>
            <person name="Suzuki T."/>
            <person name="Kawagishi H."/>
            <person name="Hirai H."/>
        </authorList>
    </citation>
    <scope>NUCLEOTIDE SEQUENCE [LARGE SCALE GENOMIC DNA]</scope>
    <source>
        <strain evidence="9 10">YK-624</strain>
    </source>
</reference>
<dbReference type="AlphaFoldDB" id="A0A9P3G7W4"/>
<name>A0A9P3G7W4_9APHY</name>
<comment type="catalytic activity">
    <reaction evidence="1 8">
        <text>1D-myo-inositol 1,3,4,5,6-pentakisphosphate + ATP = 1D-myo-inositol hexakisphosphate + ADP + H(+)</text>
        <dbReference type="Rhea" id="RHEA:20313"/>
        <dbReference type="ChEBI" id="CHEBI:15378"/>
        <dbReference type="ChEBI" id="CHEBI:30616"/>
        <dbReference type="ChEBI" id="CHEBI:57733"/>
        <dbReference type="ChEBI" id="CHEBI:58130"/>
        <dbReference type="ChEBI" id="CHEBI:456216"/>
        <dbReference type="EC" id="2.7.1.158"/>
    </reaction>
</comment>
<dbReference type="Pfam" id="PF06090">
    <property type="entry name" value="Ins_P5_2-kin"/>
    <property type="match status" value="1"/>
</dbReference>
<evidence type="ECO:0000256" key="6">
    <source>
        <dbReference type="ARBA" id="ARBA00022777"/>
    </source>
</evidence>